<dbReference type="PANTHER" id="PTHR30111">
    <property type="entry name" value="33 KDA CHAPERONIN"/>
    <property type="match status" value="1"/>
</dbReference>
<dbReference type="InterPro" id="IPR000397">
    <property type="entry name" value="Heat_shock_Hsp33"/>
</dbReference>
<dbReference type="GO" id="GO:0044183">
    <property type="term" value="F:protein folding chaperone"/>
    <property type="evidence" value="ECO:0007669"/>
    <property type="project" value="TreeGrafter"/>
</dbReference>
<keyword evidence="2" id="KW-0862">Zinc</keyword>
<dbReference type="Pfam" id="PF01430">
    <property type="entry name" value="HSP33"/>
    <property type="match status" value="1"/>
</dbReference>
<dbReference type="GO" id="GO:0005737">
    <property type="term" value="C:cytoplasm"/>
    <property type="evidence" value="ECO:0007669"/>
    <property type="project" value="InterPro"/>
</dbReference>
<organism evidence="6 7">
    <name type="scientific">Brucella ceti str. Cudo</name>
    <dbReference type="NCBI Taxonomy" id="595497"/>
    <lineage>
        <taxon>Bacteria</taxon>
        <taxon>Pseudomonadati</taxon>
        <taxon>Pseudomonadota</taxon>
        <taxon>Alphaproteobacteria</taxon>
        <taxon>Hyphomicrobiales</taxon>
        <taxon>Brucellaceae</taxon>
        <taxon>Brucella/Ochrobactrum group</taxon>
        <taxon>Brucella</taxon>
    </lineage>
</organism>
<accession>C0G464</accession>
<keyword evidence="4" id="KW-0143">Chaperone</keyword>
<dbReference type="GO" id="GO:0051082">
    <property type="term" value="F:unfolded protein binding"/>
    <property type="evidence" value="ECO:0007669"/>
    <property type="project" value="InterPro"/>
</dbReference>
<dbReference type="InterPro" id="IPR016153">
    <property type="entry name" value="Heat_shock_Hsp33_N"/>
</dbReference>
<dbReference type="NCBIfam" id="NF002386">
    <property type="entry name" value="PRK01402.1"/>
    <property type="match status" value="1"/>
</dbReference>
<dbReference type="SUPFAM" id="SSF64397">
    <property type="entry name" value="Hsp33 domain"/>
    <property type="match status" value="1"/>
</dbReference>
<dbReference type="EMBL" id="ACJD01000001">
    <property type="protein sequence ID" value="EEH15529.1"/>
    <property type="molecule type" value="Genomic_DNA"/>
</dbReference>
<name>C0G464_9HYPH</name>
<protein>
    <submittedName>
        <fullName evidence="6">Hsp33-like chaperonin</fullName>
    </submittedName>
</protein>
<evidence type="ECO:0000256" key="5">
    <source>
        <dbReference type="ARBA" id="ARBA00023284"/>
    </source>
</evidence>
<dbReference type="CDD" id="cd00498">
    <property type="entry name" value="Hsp33"/>
    <property type="match status" value="1"/>
</dbReference>
<dbReference type="Proteomes" id="UP000003678">
    <property type="component" value="Unassembled WGS sequence"/>
</dbReference>
<gene>
    <name evidence="6" type="ORF">BCETI_1000476</name>
</gene>
<sequence length="366" mass="40600">MKRKTDSTPRRPFWPGACKTAVWEHNLSDKTSNEHTEAENIQTGLGGFNFAGDDAVVPFQVEGLDVRGRAVQLGPSINAILKRHEYPEEVARLLAEATVLTVLLGTSLKFDGKFIFQTQSDGPVDMLVVDFRTPRSVRAYARYDEARLKEAIAANKTRPEELLGNGTLAFTVDQGIYTQRYQGIVALDGSTLEEIAVTYFRQSEQIPTDLKLSVAKLIERGADGKPVEQWRAGGLIIQFLPESELRARVPDLPGGDGDDSQLIHHPEDDAWDEARSLVGTIESSELTDPQVGSERLLYRLFHERGVRVFDSIAVIDECSCSREKIAGVLSGFTAEEIKDSVEDGKISVTCEFCSKLYQFDPAEFTK</sequence>
<keyword evidence="5" id="KW-0676">Redox-active center</keyword>
<keyword evidence="1" id="KW-0963">Cytoplasm</keyword>
<dbReference type="AlphaFoldDB" id="C0G464"/>
<comment type="caution">
    <text evidence="6">The sequence shown here is derived from an EMBL/GenBank/DDBJ whole genome shotgun (WGS) entry which is preliminary data.</text>
</comment>
<evidence type="ECO:0000313" key="6">
    <source>
        <dbReference type="EMBL" id="EEH15529.1"/>
    </source>
</evidence>
<evidence type="ECO:0000313" key="7">
    <source>
        <dbReference type="Proteomes" id="UP000003678"/>
    </source>
</evidence>
<dbReference type="GO" id="GO:0042026">
    <property type="term" value="P:protein refolding"/>
    <property type="evidence" value="ECO:0007669"/>
    <property type="project" value="TreeGrafter"/>
</dbReference>
<evidence type="ECO:0000256" key="2">
    <source>
        <dbReference type="ARBA" id="ARBA00022833"/>
    </source>
</evidence>
<dbReference type="PANTHER" id="PTHR30111:SF1">
    <property type="entry name" value="33 KDA CHAPERONIN"/>
    <property type="match status" value="1"/>
</dbReference>
<proteinExistence type="predicted"/>
<keyword evidence="3" id="KW-1015">Disulfide bond</keyword>
<dbReference type="InterPro" id="IPR016154">
    <property type="entry name" value="Heat_shock_Hsp33_C"/>
</dbReference>
<dbReference type="Gene3D" id="1.10.287.480">
    <property type="entry name" value="helix hairpin bin"/>
    <property type="match status" value="1"/>
</dbReference>
<dbReference type="InterPro" id="IPR023212">
    <property type="entry name" value="Hsp33_helix_hairpin_bin_dom_sf"/>
</dbReference>
<dbReference type="Gene3D" id="3.90.1280.10">
    <property type="entry name" value="HSP33 redox switch-like"/>
    <property type="match status" value="1"/>
</dbReference>
<evidence type="ECO:0000256" key="4">
    <source>
        <dbReference type="ARBA" id="ARBA00023186"/>
    </source>
</evidence>
<dbReference type="Gene3D" id="3.55.30.10">
    <property type="entry name" value="Hsp33 domain"/>
    <property type="match status" value="1"/>
</dbReference>
<evidence type="ECO:0000256" key="1">
    <source>
        <dbReference type="ARBA" id="ARBA00022490"/>
    </source>
</evidence>
<dbReference type="SUPFAM" id="SSF118352">
    <property type="entry name" value="HSP33 redox switch-like"/>
    <property type="match status" value="1"/>
</dbReference>
<reference evidence="6 7" key="1">
    <citation type="submission" date="2009-03" db="EMBL/GenBank/DDBJ databases">
        <authorList>
            <person name="Setubal J.C."/>
            <person name="Boyle S."/>
            <person name="Crasta O.R."/>
            <person name="Gillespie J.J."/>
            <person name="Kenyon R.W."/>
            <person name="Lu J."/>
            <person name="Mane S."/>
            <person name="Nagrani S."/>
            <person name="Shallom J.M."/>
            <person name="Shallom S."/>
            <person name="Shukla M."/>
            <person name="Snyder E.E."/>
            <person name="Sobral B.W."/>
            <person name="Wattam A.R."/>
            <person name="Will R."/>
            <person name="Williams K."/>
            <person name="Yoo H."/>
            <person name="Bruce D.H."/>
            <person name="Detter C."/>
            <person name="Munk C."/>
            <person name="Brettin T.S."/>
            <person name="Ficht T."/>
        </authorList>
    </citation>
    <scope>NUCLEOTIDE SEQUENCE [LARGE SCALE GENOMIC DNA]</scope>
    <source>
        <strain evidence="6 7">Cudo</strain>
    </source>
</reference>
<evidence type="ECO:0000256" key="3">
    <source>
        <dbReference type="ARBA" id="ARBA00023157"/>
    </source>
</evidence>